<proteinExistence type="inferred from homology"/>
<dbReference type="GO" id="GO:0005886">
    <property type="term" value="C:plasma membrane"/>
    <property type="evidence" value="ECO:0007669"/>
    <property type="project" value="UniProtKB-SubCell"/>
</dbReference>
<evidence type="ECO:0000256" key="1">
    <source>
        <dbReference type="ARBA" id="ARBA00004383"/>
    </source>
</evidence>
<protein>
    <submittedName>
        <fullName evidence="7">Disulfide bond formation protein DsbE</fullName>
    </submittedName>
</protein>
<reference evidence="7 8" key="1">
    <citation type="submission" date="2015-12" db="EMBL/GenBank/DDBJ databases">
        <title>Complete genome of Lacimicrobium alkaliphilum KCTC 32984.</title>
        <authorList>
            <person name="Kim S.-G."/>
            <person name="Lee Y.-J."/>
        </authorList>
    </citation>
    <scope>NUCLEOTIDE SEQUENCE [LARGE SCALE GENOMIC DNA]</scope>
    <source>
        <strain evidence="7 8">YelD216</strain>
    </source>
</reference>
<evidence type="ECO:0000313" key="8">
    <source>
        <dbReference type="Proteomes" id="UP000068447"/>
    </source>
</evidence>
<evidence type="ECO:0000256" key="3">
    <source>
        <dbReference type="ARBA" id="ARBA00022748"/>
    </source>
</evidence>
<dbReference type="PANTHER" id="PTHR42852:SF6">
    <property type="entry name" value="THIOL:DISULFIDE INTERCHANGE PROTEIN DSBE"/>
    <property type="match status" value="1"/>
</dbReference>
<keyword evidence="4" id="KW-1015">Disulfide bond</keyword>
<dbReference type="PROSITE" id="PS51352">
    <property type="entry name" value="THIOREDOXIN_2"/>
    <property type="match status" value="1"/>
</dbReference>
<sequence length="199" mass="22827">MKKLTLFLLPLLLFLLISVFLLQGLFSDPRERQSSLLDRPVPEFSLPDVMDESTIYGPQVFKGEVTLLNVWGTWCVTCAYELPFLTELRQQGVRILGLYYEQDLDPDFGAKSLAQIRRDIDKKLSQLGNPYAFNIFDQQRSLSLDLGVTGAPETFLIDAQGRVRLHHIGDVNERVWQQKFLPLYHKLSDQELNVQESGL</sequence>
<dbReference type="InterPro" id="IPR013740">
    <property type="entry name" value="Redoxin"/>
</dbReference>
<dbReference type="InterPro" id="IPR004799">
    <property type="entry name" value="Periplasmic_diS_OxRdtase_DsbE"/>
</dbReference>
<keyword evidence="8" id="KW-1185">Reference proteome</keyword>
<feature type="domain" description="Thioredoxin" evidence="6">
    <location>
        <begin position="35"/>
        <end position="185"/>
    </location>
</feature>
<dbReference type="AlphaFoldDB" id="A0A0U2QN95"/>
<dbReference type="Pfam" id="PF08534">
    <property type="entry name" value="Redoxin"/>
    <property type="match status" value="1"/>
</dbReference>
<evidence type="ECO:0000259" key="6">
    <source>
        <dbReference type="PROSITE" id="PS51352"/>
    </source>
</evidence>
<dbReference type="KEGG" id="lal:AT746_12690"/>
<name>A0A0U2QN95_9ALTE</name>
<dbReference type="STRING" id="1526571.AT746_12690"/>
<dbReference type="PANTHER" id="PTHR42852">
    <property type="entry name" value="THIOL:DISULFIDE INTERCHANGE PROTEIN DSBE"/>
    <property type="match status" value="1"/>
</dbReference>
<dbReference type="NCBIfam" id="TIGR00385">
    <property type="entry name" value="dsbE"/>
    <property type="match status" value="1"/>
</dbReference>
<dbReference type="InterPro" id="IPR050553">
    <property type="entry name" value="Thioredoxin_ResA/DsbE_sf"/>
</dbReference>
<dbReference type="EMBL" id="CP013650">
    <property type="protein sequence ID" value="ALS99035.1"/>
    <property type="molecule type" value="Genomic_DNA"/>
</dbReference>
<dbReference type="GO" id="GO:0030288">
    <property type="term" value="C:outer membrane-bounded periplasmic space"/>
    <property type="evidence" value="ECO:0007669"/>
    <property type="project" value="InterPro"/>
</dbReference>
<accession>A0A0U2QN95</accession>
<dbReference type="SUPFAM" id="SSF52833">
    <property type="entry name" value="Thioredoxin-like"/>
    <property type="match status" value="1"/>
</dbReference>
<evidence type="ECO:0000256" key="4">
    <source>
        <dbReference type="ARBA" id="ARBA00023157"/>
    </source>
</evidence>
<keyword evidence="3" id="KW-0201">Cytochrome c-type biogenesis</keyword>
<gene>
    <name evidence="7" type="ORF">AT746_12690</name>
</gene>
<dbReference type="GO" id="GO:0017004">
    <property type="term" value="P:cytochrome complex assembly"/>
    <property type="evidence" value="ECO:0007669"/>
    <property type="project" value="UniProtKB-KW"/>
</dbReference>
<dbReference type="OrthoDB" id="9799347at2"/>
<dbReference type="RefSeq" id="WP_062480856.1">
    <property type="nucleotide sequence ID" value="NZ_CP013650.1"/>
</dbReference>
<evidence type="ECO:0000256" key="5">
    <source>
        <dbReference type="ARBA" id="ARBA00023284"/>
    </source>
</evidence>
<organism evidence="7 8">
    <name type="scientific">Lacimicrobium alkaliphilum</name>
    <dbReference type="NCBI Taxonomy" id="1526571"/>
    <lineage>
        <taxon>Bacteria</taxon>
        <taxon>Pseudomonadati</taxon>
        <taxon>Pseudomonadota</taxon>
        <taxon>Gammaproteobacteria</taxon>
        <taxon>Alteromonadales</taxon>
        <taxon>Alteromonadaceae</taxon>
        <taxon>Lacimicrobium</taxon>
    </lineage>
</organism>
<comment type="similarity">
    <text evidence="2">Belongs to the thioredoxin family. DsbE subfamily.</text>
</comment>
<evidence type="ECO:0000256" key="2">
    <source>
        <dbReference type="ARBA" id="ARBA00007758"/>
    </source>
</evidence>
<keyword evidence="5" id="KW-0676">Redox-active center</keyword>
<dbReference type="PROSITE" id="PS00194">
    <property type="entry name" value="THIOREDOXIN_1"/>
    <property type="match status" value="1"/>
</dbReference>
<dbReference type="Gene3D" id="3.40.30.10">
    <property type="entry name" value="Glutaredoxin"/>
    <property type="match status" value="1"/>
</dbReference>
<dbReference type="InterPro" id="IPR013766">
    <property type="entry name" value="Thioredoxin_domain"/>
</dbReference>
<dbReference type="GO" id="GO:0015036">
    <property type="term" value="F:disulfide oxidoreductase activity"/>
    <property type="evidence" value="ECO:0007669"/>
    <property type="project" value="InterPro"/>
</dbReference>
<dbReference type="Proteomes" id="UP000068447">
    <property type="component" value="Chromosome"/>
</dbReference>
<dbReference type="InterPro" id="IPR017937">
    <property type="entry name" value="Thioredoxin_CS"/>
</dbReference>
<comment type="subcellular location">
    <subcellularLocation>
        <location evidence="1">Cell inner membrane</location>
        <topology evidence="1">Single-pass membrane protein</topology>
        <orientation evidence="1">Periplasmic side</orientation>
    </subcellularLocation>
</comment>
<dbReference type="InterPro" id="IPR036249">
    <property type="entry name" value="Thioredoxin-like_sf"/>
</dbReference>
<evidence type="ECO:0000313" key="7">
    <source>
        <dbReference type="EMBL" id="ALS99035.1"/>
    </source>
</evidence>